<reference evidence="4 5" key="1">
    <citation type="submission" date="2024-01" db="EMBL/GenBank/DDBJ databases">
        <title>The genomes of 5 underutilized Papilionoideae crops provide insights into root nodulation and disease resistanc.</title>
        <authorList>
            <person name="Yuan L."/>
        </authorList>
    </citation>
    <scope>NUCLEOTIDE SEQUENCE [LARGE SCALE GENOMIC DNA]</scope>
    <source>
        <strain evidence="4">ZHUSHIDOU_FW_LH</strain>
        <tissue evidence="4">Leaf</tissue>
    </source>
</reference>
<dbReference type="PANTHER" id="PTHR21712">
    <property type="entry name" value="PRE-RRNA-PROCESSING PROTEIN FHL1"/>
    <property type="match status" value="1"/>
</dbReference>
<dbReference type="InterPro" id="IPR045178">
    <property type="entry name" value="Fhl1/FHA1"/>
</dbReference>
<organism evidence="4 5">
    <name type="scientific">Crotalaria pallida</name>
    <name type="common">Smooth rattlebox</name>
    <name type="synonym">Crotalaria striata</name>
    <dbReference type="NCBI Taxonomy" id="3830"/>
    <lineage>
        <taxon>Eukaryota</taxon>
        <taxon>Viridiplantae</taxon>
        <taxon>Streptophyta</taxon>
        <taxon>Embryophyta</taxon>
        <taxon>Tracheophyta</taxon>
        <taxon>Spermatophyta</taxon>
        <taxon>Magnoliopsida</taxon>
        <taxon>eudicotyledons</taxon>
        <taxon>Gunneridae</taxon>
        <taxon>Pentapetalae</taxon>
        <taxon>rosids</taxon>
        <taxon>fabids</taxon>
        <taxon>Fabales</taxon>
        <taxon>Fabaceae</taxon>
        <taxon>Papilionoideae</taxon>
        <taxon>50 kb inversion clade</taxon>
        <taxon>genistoids sensu lato</taxon>
        <taxon>core genistoids</taxon>
        <taxon>Crotalarieae</taxon>
        <taxon>Crotalaria</taxon>
    </lineage>
</organism>
<feature type="domain" description="FHA" evidence="3">
    <location>
        <begin position="77"/>
        <end position="132"/>
    </location>
</feature>
<evidence type="ECO:0000313" key="4">
    <source>
        <dbReference type="EMBL" id="KAK7245018.1"/>
    </source>
</evidence>
<gene>
    <name evidence="4" type="ORF">RIF29_39848</name>
</gene>
<sequence length="274" mass="30422">MPFFSQTPFTTNKPTAHHHHQLHTQPPLQLPPLRLRSRLCPHPVSASANAPASPCASVPDFAPTPASVSAPASAADAIAGKNTSKVDVDLADLGGGTTVSRYHARIFYDFPRRRFSLEVLDRNDCYLEGVLHLPGYPPVKLNSQDHLRIGQKDFYFLLPSRGITRRPRPFHAPPPMAPPLAGPADLFHAKHVLLDAPATQEELVVPLRQLCGFHQKLFSFLLRTEVPRLFLGLPNPMPCGDNWKLSCNISGSVVYFRYYEVGIIFLVQQNRNSV</sequence>
<dbReference type="SUPFAM" id="SSF49879">
    <property type="entry name" value="SMAD/FHA domain"/>
    <property type="match status" value="1"/>
</dbReference>
<comment type="caution">
    <text evidence="4">The sequence shown here is derived from an EMBL/GenBank/DDBJ whole genome shotgun (WGS) entry which is preliminary data.</text>
</comment>
<dbReference type="Pfam" id="PF00498">
    <property type="entry name" value="FHA"/>
    <property type="match status" value="1"/>
</dbReference>
<feature type="compositionally biased region" description="Polar residues" evidence="2">
    <location>
        <begin position="1"/>
        <end position="14"/>
    </location>
</feature>
<dbReference type="Gene3D" id="2.60.200.20">
    <property type="match status" value="1"/>
</dbReference>
<accession>A0AAN9E514</accession>
<dbReference type="PROSITE" id="PS50006">
    <property type="entry name" value="FHA_DOMAIN"/>
    <property type="match status" value="1"/>
</dbReference>
<proteinExistence type="predicted"/>
<dbReference type="AlphaFoldDB" id="A0AAN9E514"/>
<dbReference type="GO" id="GO:0043565">
    <property type="term" value="F:sequence-specific DNA binding"/>
    <property type="evidence" value="ECO:0007669"/>
    <property type="project" value="TreeGrafter"/>
</dbReference>
<evidence type="ECO:0000256" key="2">
    <source>
        <dbReference type="SAM" id="MobiDB-lite"/>
    </source>
</evidence>
<dbReference type="InterPro" id="IPR000253">
    <property type="entry name" value="FHA_dom"/>
</dbReference>
<feature type="region of interest" description="Disordered" evidence="2">
    <location>
        <begin position="1"/>
        <end position="29"/>
    </location>
</feature>
<keyword evidence="1" id="KW-0539">Nucleus</keyword>
<evidence type="ECO:0000256" key="1">
    <source>
        <dbReference type="ARBA" id="ARBA00023242"/>
    </source>
</evidence>
<name>A0AAN9E514_CROPI</name>
<dbReference type="InterPro" id="IPR008984">
    <property type="entry name" value="SMAD_FHA_dom_sf"/>
</dbReference>
<dbReference type="GO" id="GO:0005634">
    <property type="term" value="C:nucleus"/>
    <property type="evidence" value="ECO:0007669"/>
    <property type="project" value="TreeGrafter"/>
</dbReference>
<dbReference type="GO" id="GO:0060962">
    <property type="term" value="P:regulation of ribosomal protein gene transcription by RNA polymerase II"/>
    <property type="evidence" value="ECO:0007669"/>
    <property type="project" value="InterPro"/>
</dbReference>
<evidence type="ECO:0000259" key="3">
    <source>
        <dbReference type="PROSITE" id="PS50006"/>
    </source>
</evidence>
<keyword evidence="5" id="KW-1185">Reference proteome</keyword>
<dbReference type="EMBL" id="JAYWIO010000008">
    <property type="protein sequence ID" value="KAK7245018.1"/>
    <property type="molecule type" value="Genomic_DNA"/>
</dbReference>
<dbReference type="PANTHER" id="PTHR21712:SF29">
    <property type="entry name" value="PRE-RRNA-PROCESSING PROTEIN FHL1"/>
    <property type="match status" value="1"/>
</dbReference>
<dbReference type="Proteomes" id="UP001372338">
    <property type="component" value="Unassembled WGS sequence"/>
</dbReference>
<protein>
    <recommendedName>
        <fullName evidence="3">FHA domain-containing protein</fullName>
    </recommendedName>
</protein>
<evidence type="ECO:0000313" key="5">
    <source>
        <dbReference type="Proteomes" id="UP001372338"/>
    </source>
</evidence>